<dbReference type="NCBIfam" id="TIGR00230">
    <property type="entry name" value="sfsA"/>
    <property type="match status" value="1"/>
</dbReference>
<dbReference type="EMBL" id="JAOWKX010000007">
    <property type="protein sequence ID" value="MCV2885650.1"/>
    <property type="molecule type" value="Genomic_DNA"/>
</dbReference>
<reference evidence="4 5" key="1">
    <citation type="submission" date="2022-10" db="EMBL/GenBank/DDBJ databases">
        <title>Aestuariibacter sp. AA17 isolated from Montipora capitata coral fragment.</title>
        <authorList>
            <person name="Emsley S.A."/>
            <person name="Pfannmuller K.M."/>
            <person name="Loughran R.M."/>
            <person name="Shlafstein M."/>
            <person name="Papke E."/>
            <person name="Saw J.H."/>
            <person name="Ushijima B."/>
            <person name="Videau P."/>
        </authorList>
    </citation>
    <scope>NUCLEOTIDE SEQUENCE [LARGE SCALE GENOMIC DNA]</scope>
    <source>
        <strain evidence="4 5">AA17</strain>
    </source>
</reference>
<dbReference type="InterPro" id="IPR005224">
    <property type="entry name" value="SfsA"/>
</dbReference>
<protein>
    <recommendedName>
        <fullName evidence="1">Sugar fermentation stimulation protein homolog</fullName>
    </recommendedName>
</protein>
<dbReference type="HAMAP" id="MF_00095">
    <property type="entry name" value="SfsA"/>
    <property type="match status" value="1"/>
</dbReference>
<evidence type="ECO:0000256" key="1">
    <source>
        <dbReference type="HAMAP-Rule" id="MF_00095"/>
    </source>
</evidence>
<comment type="similarity">
    <text evidence="1">Belongs to the SfsA family.</text>
</comment>
<feature type="domain" description="Sugar fermentation stimulation protein C-terminal" evidence="2">
    <location>
        <begin position="84"/>
        <end position="223"/>
    </location>
</feature>
<dbReference type="RefSeq" id="WP_263712941.1">
    <property type="nucleotide sequence ID" value="NZ_JAOWKX010000007.1"/>
</dbReference>
<name>A0ABT3AAM1_9ALTE</name>
<evidence type="ECO:0000259" key="3">
    <source>
        <dbReference type="Pfam" id="PF17746"/>
    </source>
</evidence>
<dbReference type="InterPro" id="IPR041465">
    <property type="entry name" value="SfsA_N"/>
</dbReference>
<dbReference type="Pfam" id="PF03749">
    <property type="entry name" value="SfsA"/>
    <property type="match status" value="1"/>
</dbReference>
<dbReference type="CDD" id="cd22359">
    <property type="entry name" value="SfsA-like_bacterial"/>
    <property type="match status" value="1"/>
</dbReference>
<dbReference type="Pfam" id="PF17746">
    <property type="entry name" value="SfsA_N"/>
    <property type="match status" value="1"/>
</dbReference>
<feature type="domain" description="SfsA N-terminal OB" evidence="3">
    <location>
        <begin position="13"/>
        <end position="80"/>
    </location>
</feature>
<dbReference type="Proteomes" id="UP001652504">
    <property type="component" value="Unassembled WGS sequence"/>
</dbReference>
<evidence type="ECO:0000259" key="2">
    <source>
        <dbReference type="Pfam" id="PF03749"/>
    </source>
</evidence>
<organism evidence="4 5">
    <name type="scientific">Fluctibacter corallii</name>
    <dbReference type="NCBI Taxonomy" id="2984329"/>
    <lineage>
        <taxon>Bacteria</taxon>
        <taxon>Pseudomonadati</taxon>
        <taxon>Pseudomonadota</taxon>
        <taxon>Gammaproteobacteria</taxon>
        <taxon>Alteromonadales</taxon>
        <taxon>Alteromonadaceae</taxon>
        <taxon>Fluctibacter</taxon>
    </lineage>
</organism>
<sequence>MEFEQPLIKGTLIKRYKRFLADVELPNGDVVVAHCPNTGAMTGCAEPGYTVWLSQNDDPKRKLKYTWELAQTFNNDWIGINTHRANRLVEEAIQNQTITELANYETRLREQKYGDENSKIDFLLRGEGKPDCYVEVKSVTLLEDSHHGYFPDTKTARGTKHLRELAAMRDKGVRCVLIFCVQHSGVKHVSAAAHIDPEYQNALQEAIEKGVEVYAWQCCISDKKIQINQSLPFLNEKKG</sequence>
<dbReference type="Gene3D" id="2.40.50.580">
    <property type="match status" value="1"/>
</dbReference>
<dbReference type="Gene3D" id="3.40.1350.60">
    <property type="match status" value="1"/>
</dbReference>
<accession>A0ABT3AAM1</accession>
<dbReference type="PANTHER" id="PTHR30545:SF2">
    <property type="entry name" value="SUGAR FERMENTATION STIMULATION PROTEIN A"/>
    <property type="match status" value="1"/>
</dbReference>
<proteinExistence type="inferred from homology"/>
<evidence type="ECO:0000313" key="4">
    <source>
        <dbReference type="EMBL" id="MCV2885650.1"/>
    </source>
</evidence>
<dbReference type="InterPro" id="IPR040452">
    <property type="entry name" value="SfsA_C"/>
</dbReference>
<dbReference type="PANTHER" id="PTHR30545">
    <property type="entry name" value="SUGAR FERMENTATION STIMULATION PROTEIN A"/>
    <property type="match status" value="1"/>
</dbReference>
<keyword evidence="5" id="KW-1185">Reference proteome</keyword>
<gene>
    <name evidence="1 4" type="primary">sfsA</name>
    <name evidence="4" type="ORF">OE749_13210</name>
</gene>
<comment type="caution">
    <text evidence="4">The sequence shown here is derived from an EMBL/GenBank/DDBJ whole genome shotgun (WGS) entry which is preliminary data.</text>
</comment>
<evidence type="ECO:0000313" key="5">
    <source>
        <dbReference type="Proteomes" id="UP001652504"/>
    </source>
</evidence>